<sequence>MAIVATYGQVVVPFVVDQTVPFKLHIYQLDENSSSDDDRTDDEGFDDDDGTIIAENNNELEEGEIGTMDVDRVMESNRGNLSNTANNTTSPVAALFPKNISVDKNDRRIKRDRHKEHQSSDGETNV</sequence>
<name>A0AA35YWP1_LACSI</name>
<dbReference type="AlphaFoldDB" id="A0AA35YWP1"/>
<protein>
    <submittedName>
        <fullName evidence="2">Uncharacterized protein</fullName>
    </submittedName>
</protein>
<proteinExistence type="predicted"/>
<dbReference type="EMBL" id="OX465080">
    <property type="protein sequence ID" value="CAI9281550.1"/>
    <property type="molecule type" value="Genomic_DNA"/>
</dbReference>
<keyword evidence="3" id="KW-1185">Reference proteome</keyword>
<reference evidence="2" key="1">
    <citation type="submission" date="2023-04" db="EMBL/GenBank/DDBJ databases">
        <authorList>
            <person name="Vijverberg K."/>
            <person name="Xiong W."/>
            <person name="Schranz E."/>
        </authorList>
    </citation>
    <scope>NUCLEOTIDE SEQUENCE</scope>
</reference>
<evidence type="ECO:0000256" key="1">
    <source>
        <dbReference type="SAM" id="MobiDB-lite"/>
    </source>
</evidence>
<accession>A0AA35YWP1</accession>
<evidence type="ECO:0000313" key="3">
    <source>
        <dbReference type="Proteomes" id="UP001177003"/>
    </source>
</evidence>
<feature type="compositionally biased region" description="Acidic residues" evidence="1">
    <location>
        <begin position="33"/>
        <end position="50"/>
    </location>
</feature>
<dbReference type="Proteomes" id="UP001177003">
    <property type="component" value="Chromosome 4"/>
</dbReference>
<evidence type="ECO:0000313" key="2">
    <source>
        <dbReference type="EMBL" id="CAI9281550.1"/>
    </source>
</evidence>
<feature type="compositionally biased region" description="Polar residues" evidence="1">
    <location>
        <begin position="78"/>
        <end position="91"/>
    </location>
</feature>
<feature type="region of interest" description="Disordered" evidence="1">
    <location>
        <begin position="78"/>
        <end position="126"/>
    </location>
</feature>
<gene>
    <name evidence="2" type="ORF">LSALG_LOCUS21241</name>
</gene>
<organism evidence="2 3">
    <name type="scientific">Lactuca saligna</name>
    <name type="common">Willowleaf lettuce</name>
    <dbReference type="NCBI Taxonomy" id="75948"/>
    <lineage>
        <taxon>Eukaryota</taxon>
        <taxon>Viridiplantae</taxon>
        <taxon>Streptophyta</taxon>
        <taxon>Embryophyta</taxon>
        <taxon>Tracheophyta</taxon>
        <taxon>Spermatophyta</taxon>
        <taxon>Magnoliopsida</taxon>
        <taxon>eudicotyledons</taxon>
        <taxon>Gunneridae</taxon>
        <taxon>Pentapetalae</taxon>
        <taxon>asterids</taxon>
        <taxon>campanulids</taxon>
        <taxon>Asterales</taxon>
        <taxon>Asteraceae</taxon>
        <taxon>Cichorioideae</taxon>
        <taxon>Cichorieae</taxon>
        <taxon>Lactucinae</taxon>
        <taxon>Lactuca</taxon>
    </lineage>
</organism>
<feature type="region of interest" description="Disordered" evidence="1">
    <location>
        <begin position="29"/>
        <end position="66"/>
    </location>
</feature>